<evidence type="ECO:0000256" key="4">
    <source>
        <dbReference type="ARBA" id="ARBA00023054"/>
    </source>
</evidence>
<dbReference type="InterPro" id="IPR027640">
    <property type="entry name" value="Kinesin-like_fam"/>
</dbReference>
<evidence type="ECO:0000313" key="11">
    <source>
        <dbReference type="Proteomes" id="UP000728032"/>
    </source>
</evidence>
<accession>A0A7R9MMF9</accession>
<dbReference type="OrthoDB" id="2403182at2759"/>
<dbReference type="Gene3D" id="3.40.850.10">
    <property type="entry name" value="Kinesin motor domain"/>
    <property type="match status" value="1"/>
</dbReference>
<proteinExistence type="inferred from homology"/>
<gene>
    <name evidence="10" type="ORF">ONB1V03_LOCUS19123</name>
</gene>
<feature type="binding site" evidence="7">
    <location>
        <begin position="116"/>
        <end position="123"/>
    </location>
    <ligand>
        <name>ATP</name>
        <dbReference type="ChEBI" id="CHEBI:30616"/>
    </ligand>
</feature>
<reference evidence="10" key="1">
    <citation type="submission" date="2020-11" db="EMBL/GenBank/DDBJ databases">
        <authorList>
            <person name="Tran Van P."/>
        </authorList>
    </citation>
    <scope>NUCLEOTIDE SEQUENCE</scope>
</reference>
<feature type="domain" description="Kinesin motor" evidence="9">
    <location>
        <begin position="35"/>
        <end position="142"/>
    </location>
</feature>
<dbReference type="GO" id="GO:0007018">
    <property type="term" value="P:microtubule-based movement"/>
    <property type="evidence" value="ECO:0007669"/>
    <property type="project" value="InterPro"/>
</dbReference>
<keyword evidence="2 7" id="KW-0547">Nucleotide-binding</keyword>
<evidence type="ECO:0000256" key="7">
    <source>
        <dbReference type="PROSITE-ProRule" id="PRU00283"/>
    </source>
</evidence>
<dbReference type="SMART" id="SM00129">
    <property type="entry name" value="KISc"/>
    <property type="match status" value="1"/>
</dbReference>
<keyword evidence="3 7" id="KW-0067">ATP-binding</keyword>
<evidence type="ECO:0000256" key="3">
    <source>
        <dbReference type="ARBA" id="ARBA00022840"/>
    </source>
</evidence>
<dbReference type="InterPro" id="IPR036961">
    <property type="entry name" value="Kinesin_motor_dom_sf"/>
</dbReference>
<evidence type="ECO:0000256" key="2">
    <source>
        <dbReference type="ARBA" id="ARBA00022741"/>
    </source>
</evidence>
<dbReference type="EMBL" id="CAJPVJ010028328">
    <property type="protein sequence ID" value="CAG2179699.1"/>
    <property type="molecule type" value="Genomic_DNA"/>
</dbReference>
<dbReference type="PANTHER" id="PTHR47968:SF75">
    <property type="entry name" value="CENTROMERE-ASSOCIATED PROTEIN E"/>
    <property type="match status" value="1"/>
</dbReference>
<feature type="compositionally biased region" description="Basic and acidic residues" evidence="8">
    <location>
        <begin position="1"/>
        <end position="10"/>
    </location>
</feature>
<evidence type="ECO:0000256" key="8">
    <source>
        <dbReference type="SAM" id="MobiDB-lite"/>
    </source>
</evidence>
<dbReference type="SUPFAM" id="SSF52540">
    <property type="entry name" value="P-loop containing nucleoside triphosphate hydrolases"/>
    <property type="match status" value="1"/>
</dbReference>
<evidence type="ECO:0000256" key="5">
    <source>
        <dbReference type="ARBA" id="ARBA00023175"/>
    </source>
</evidence>
<organism evidence="10">
    <name type="scientific">Oppiella nova</name>
    <dbReference type="NCBI Taxonomy" id="334625"/>
    <lineage>
        <taxon>Eukaryota</taxon>
        <taxon>Metazoa</taxon>
        <taxon>Ecdysozoa</taxon>
        <taxon>Arthropoda</taxon>
        <taxon>Chelicerata</taxon>
        <taxon>Arachnida</taxon>
        <taxon>Acari</taxon>
        <taxon>Acariformes</taxon>
        <taxon>Sarcoptiformes</taxon>
        <taxon>Oribatida</taxon>
        <taxon>Brachypylina</taxon>
        <taxon>Oppioidea</taxon>
        <taxon>Oppiidae</taxon>
        <taxon>Oppiella</taxon>
    </lineage>
</organism>
<dbReference type="Proteomes" id="UP000728032">
    <property type="component" value="Unassembled WGS sequence"/>
</dbReference>
<dbReference type="Pfam" id="PF00225">
    <property type="entry name" value="Kinesin"/>
    <property type="match status" value="1"/>
</dbReference>
<dbReference type="PROSITE" id="PS50067">
    <property type="entry name" value="KINESIN_MOTOR_2"/>
    <property type="match status" value="1"/>
</dbReference>
<sequence>MVPPLRERPAKTPLKKTAPPTRPKPTPQNRSAKEPVQVFCRLRPLSNYADVVAVHRVATNNTLLRLSPPDKRNELFYKFKQVFSENTSQKEIFADIALPLVSDLVNGKNGLLFTYGITSSGKTYTIAGTPSEPGILPRSLDL</sequence>
<evidence type="ECO:0000313" key="10">
    <source>
        <dbReference type="EMBL" id="CAD7662563.1"/>
    </source>
</evidence>
<dbReference type="PANTHER" id="PTHR47968">
    <property type="entry name" value="CENTROMERE PROTEIN E"/>
    <property type="match status" value="1"/>
</dbReference>
<dbReference type="GO" id="GO:0008017">
    <property type="term" value="F:microtubule binding"/>
    <property type="evidence" value="ECO:0007669"/>
    <property type="project" value="InterPro"/>
</dbReference>
<comment type="similarity">
    <text evidence="7">Belongs to the TRAFAC class myosin-kinesin ATPase superfamily. Kinesin family.</text>
</comment>
<keyword evidence="4" id="KW-0175">Coiled coil</keyword>
<keyword evidence="6" id="KW-0206">Cytoskeleton</keyword>
<feature type="non-terminal residue" evidence="10">
    <location>
        <position position="1"/>
    </location>
</feature>
<keyword evidence="11" id="KW-1185">Reference proteome</keyword>
<dbReference type="EMBL" id="OC943153">
    <property type="protein sequence ID" value="CAD7662563.1"/>
    <property type="molecule type" value="Genomic_DNA"/>
</dbReference>
<dbReference type="GO" id="GO:0003777">
    <property type="term" value="F:microtubule motor activity"/>
    <property type="evidence" value="ECO:0007669"/>
    <property type="project" value="InterPro"/>
</dbReference>
<dbReference type="GO" id="GO:0015630">
    <property type="term" value="C:microtubule cytoskeleton"/>
    <property type="evidence" value="ECO:0007669"/>
    <property type="project" value="UniProtKB-ARBA"/>
</dbReference>
<evidence type="ECO:0000259" key="9">
    <source>
        <dbReference type="PROSITE" id="PS50067"/>
    </source>
</evidence>
<name>A0A7R9MMF9_9ACAR</name>
<dbReference type="InterPro" id="IPR001752">
    <property type="entry name" value="Kinesin_motor_dom"/>
</dbReference>
<dbReference type="AlphaFoldDB" id="A0A7R9MMF9"/>
<keyword evidence="5 7" id="KW-0505">Motor protein</keyword>
<evidence type="ECO:0000256" key="6">
    <source>
        <dbReference type="ARBA" id="ARBA00023212"/>
    </source>
</evidence>
<comment type="subcellular location">
    <subcellularLocation>
        <location evidence="1">Cytoplasm</location>
        <location evidence="1">Cytoskeleton</location>
    </subcellularLocation>
</comment>
<feature type="region of interest" description="Disordered" evidence="8">
    <location>
        <begin position="1"/>
        <end position="35"/>
    </location>
</feature>
<dbReference type="GO" id="GO:0005524">
    <property type="term" value="F:ATP binding"/>
    <property type="evidence" value="ECO:0007669"/>
    <property type="project" value="UniProtKB-UniRule"/>
</dbReference>
<evidence type="ECO:0000256" key="1">
    <source>
        <dbReference type="ARBA" id="ARBA00004245"/>
    </source>
</evidence>
<dbReference type="InterPro" id="IPR027417">
    <property type="entry name" value="P-loop_NTPase"/>
</dbReference>
<protein>
    <recommendedName>
        <fullName evidence="9">Kinesin motor domain-containing protein</fullName>
    </recommendedName>
</protein>
<keyword evidence="6" id="KW-0963">Cytoplasm</keyword>